<evidence type="ECO:0000256" key="8">
    <source>
        <dbReference type="ARBA" id="ARBA00023289"/>
    </source>
</evidence>
<dbReference type="Gene3D" id="4.10.260.10">
    <property type="entry name" value="Transducin (heterotrimeric G protein), gamma chain"/>
    <property type="match status" value="1"/>
</dbReference>
<dbReference type="Proteomes" id="UP001152622">
    <property type="component" value="Chromosome 10"/>
</dbReference>
<accession>A0A9Q1EYM8</accession>
<dbReference type="OrthoDB" id="6264244at2759"/>
<dbReference type="EMBL" id="JAINUF010000010">
    <property type="protein sequence ID" value="KAJ8347709.1"/>
    <property type="molecule type" value="Genomic_DNA"/>
</dbReference>
<dbReference type="GO" id="GO:0031681">
    <property type="term" value="F:G-protein beta-subunit binding"/>
    <property type="evidence" value="ECO:0007669"/>
    <property type="project" value="InterPro"/>
</dbReference>
<dbReference type="AlphaFoldDB" id="A0A9Q1EYM8"/>
<protein>
    <recommendedName>
        <fullName evidence="9">Guanine nucleotide-binding protein subunit gamma</fullName>
    </recommendedName>
</protein>
<dbReference type="GO" id="GO:0005834">
    <property type="term" value="C:heterotrimeric G-protein complex"/>
    <property type="evidence" value="ECO:0007669"/>
    <property type="project" value="InterPro"/>
</dbReference>
<keyword evidence="6 9" id="KW-0807">Transducer</keyword>
<dbReference type="InterPro" id="IPR001770">
    <property type="entry name" value="G-protein_gamma"/>
</dbReference>
<dbReference type="SMART" id="SM01224">
    <property type="entry name" value="G_gamma"/>
    <property type="match status" value="1"/>
</dbReference>
<comment type="similarity">
    <text evidence="2 9">Belongs to the G protein gamma family.</text>
</comment>
<proteinExistence type="inferred from homology"/>
<reference evidence="12" key="1">
    <citation type="journal article" date="2023" name="Science">
        <title>Genome structures resolve the early diversification of teleost fishes.</title>
        <authorList>
            <person name="Parey E."/>
            <person name="Louis A."/>
            <person name="Montfort J."/>
            <person name="Bouchez O."/>
            <person name="Roques C."/>
            <person name="Iampietro C."/>
            <person name="Lluch J."/>
            <person name="Castinel A."/>
            <person name="Donnadieu C."/>
            <person name="Desvignes T."/>
            <person name="Floi Bucao C."/>
            <person name="Jouanno E."/>
            <person name="Wen M."/>
            <person name="Mejri S."/>
            <person name="Dirks R."/>
            <person name="Jansen H."/>
            <person name="Henkel C."/>
            <person name="Chen W.J."/>
            <person name="Zahm M."/>
            <person name="Cabau C."/>
            <person name="Klopp C."/>
            <person name="Thompson A.W."/>
            <person name="Robinson-Rechavi M."/>
            <person name="Braasch I."/>
            <person name="Lecointre G."/>
            <person name="Bobe J."/>
            <person name="Postlethwait J.H."/>
            <person name="Berthelot C."/>
            <person name="Roest Crollius H."/>
            <person name="Guiguen Y."/>
        </authorList>
    </citation>
    <scope>NUCLEOTIDE SEQUENCE</scope>
    <source>
        <strain evidence="12">WJC10195</strain>
    </source>
</reference>
<dbReference type="FunFam" id="4.10.260.10:FF:000001">
    <property type="entry name" value="Guanine nucleotide-binding protein subunit gamma"/>
    <property type="match status" value="1"/>
</dbReference>
<keyword evidence="4" id="KW-0488">Methylation</keyword>
<dbReference type="PRINTS" id="PR00321">
    <property type="entry name" value="GPROTEING"/>
</dbReference>
<evidence type="ECO:0000256" key="6">
    <source>
        <dbReference type="ARBA" id="ARBA00023224"/>
    </source>
</evidence>
<evidence type="ECO:0000256" key="5">
    <source>
        <dbReference type="ARBA" id="ARBA00023136"/>
    </source>
</evidence>
<gene>
    <name evidence="12" type="ORF">SKAU_G00262980</name>
</gene>
<comment type="caution">
    <text evidence="12">The sequence shown here is derived from an EMBL/GenBank/DDBJ whole genome shotgun (WGS) entry which is preliminary data.</text>
</comment>
<evidence type="ECO:0000256" key="9">
    <source>
        <dbReference type="RuleBase" id="RU004973"/>
    </source>
</evidence>
<keyword evidence="5 9" id="KW-0472">Membrane</keyword>
<keyword evidence="13" id="KW-1185">Reference proteome</keyword>
<dbReference type="PANTHER" id="PTHR13809">
    <property type="entry name" value="GUANINE NUCLEOTIDE-BINDING PROTEIN GAMMA SUBUNIT"/>
    <property type="match status" value="1"/>
</dbReference>
<evidence type="ECO:0000256" key="1">
    <source>
        <dbReference type="ARBA" id="ARBA00004342"/>
    </source>
</evidence>
<feature type="domain" description="G protein gamma" evidence="11">
    <location>
        <begin position="92"/>
        <end position="158"/>
    </location>
</feature>
<dbReference type="InterPro" id="IPR015898">
    <property type="entry name" value="G-protein_gamma-like_dom"/>
</dbReference>
<organism evidence="12 13">
    <name type="scientific">Synaphobranchus kaupii</name>
    <name type="common">Kaup's arrowtooth eel</name>
    <dbReference type="NCBI Taxonomy" id="118154"/>
    <lineage>
        <taxon>Eukaryota</taxon>
        <taxon>Metazoa</taxon>
        <taxon>Chordata</taxon>
        <taxon>Craniata</taxon>
        <taxon>Vertebrata</taxon>
        <taxon>Euteleostomi</taxon>
        <taxon>Actinopterygii</taxon>
        <taxon>Neopterygii</taxon>
        <taxon>Teleostei</taxon>
        <taxon>Anguilliformes</taxon>
        <taxon>Synaphobranchidae</taxon>
        <taxon>Synaphobranchus</taxon>
    </lineage>
</organism>
<dbReference type="SMART" id="SM00224">
    <property type="entry name" value="GGL"/>
    <property type="match status" value="1"/>
</dbReference>
<feature type="compositionally biased region" description="Basic and acidic residues" evidence="10">
    <location>
        <begin position="66"/>
        <end position="77"/>
    </location>
</feature>
<evidence type="ECO:0000256" key="10">
    <source>
        <dbReference type="SAM" id="MobiDB-lite"/>
    </source>
</evidence>
<evidence type="ECO:0000256" key="4">
    <source>
        <dbReference type="ARBA" id="ARBA00022481"/>
    </source>
</evidence>
<comment type="subcellular location">
    <subcellularLocation>
        <location evidence="1 9">Cell membrane</location>
        <topology evidence="1 9">Lipid-anchor</topology>
        <orientation evidence="1 9">Cytoplasmic side</orientation>
    </subcellularLocation>
</comment>
<feature type="region of interest" description="Disordered" evidence="10">
    <location>
        <begin position="66"/>
        <end position="94"/>
    </location>
</feature>
<evidence type="ECO:0000313" key="13">
    <source>
        <dbReference type="Proteomes" id="UP001152622"/>
    </source>
</evidence>
<keyword evidence="3 9" id="KW-1003">Cell membrane</keyword>
<dbReference type="CDD" id="cd00068">
    <property type="entry name" value="GGL"/>
    <property type="match status" value="1"/>
</dbReference>
<dbReference type="PROSITE" id="PS50058">
    <property type="entry name" value="G_PROTEIN_GAMMA"/>
    <property type="match status" value="1"/>
</dbReference>
<evidence type="ECO:0000256" key="2">
    <source>
        <dbReference type="ARBA" id="ARBA00007431"/>
    </source>
</evidence>
<comment type="subunit">
    <text evidence="9">G proteins are composed of 3 units; alpha, beta and gamma.</text>
</comment>
<evidence type="ECO:0000259" key="11">
    <source>
        <dbReference type="PROSITE" id="PS50058"/>
    </source>
</evidence>
<dbReference type="InterPro" id="IPR036284">
    <property type="entry name" value="GGL_sf"/>
</dbReference>
<evidence type="ECO:0000256" key="3">
    <source>
        <dbReference type="ARBA" id="ARBA00022475"/>
    </source>
</evidence>
<comment type="function">
    <text evidence="9">Guanine nucleotide-binding proteins (G proteins) are involved as a modulator or transducer in various transmembrane signaling systems. The beta and gamma chains are required for the GTPase activity, for replacement of GDP by GTP, and for G protein-effector interaction.</text>
</comment>
<keyword evidence="8" id="KW-0636">Prenylation</keyword>
<dbReference type="GO" id="GO:0007186">
    <property type="term" value="P:G protein-coupled receptor signaling pathway"/>
    <property type="evidence" value="ECO:0007669"/>
    <property type="project" value="InterPro"/>
</dbReference>
<dbReference type="Pfam" id="PF00631">
    <property type="entry name" value="G-gamma"/>
    <property type="match status" value="1"/>
</dbReference>
<keyword evidence="7 9" id="KW-0449">Lipoprotein</keyword>
<evidence type="ECO:0000313" key="12">
    <source>
        <dbReference type="EMBL" id="KAJ8347709.1"/>
    </source>
</evidence>
<name>A0A9Q1EYM8_SYNKA</name>
<sequence>MISLYVGETTKAKMMLHPESDKDGETAAVPMSWSALDCTDWCSIYTAYEGGVQLYRNLRHRKQEIEGERRGGRDCTRRGRQQGMKGDTPVNSTMSVGQARKLVEQLKIEASMCRIKVSKAAADLMAYCDAHACEDPLITPVPTSENPFREKKFFCALL</sequence>
<evidence type="ECO:0000256" key="7">
    <source>
        <dbReference type="ARBA" id="ARBA00023288"/>
    </source>
</evidence>
<dbReference type="SUPFAM" id="SSF48670">
    <property type="entry name" value="Transducin (heterotrimeric G protein), gamma chain"/>
    <property type="match status" value="1"/>
</dbReference>